<dbReference type="EMBL" id="JBHUCO010000008">
    <property type="protein sequence ID" value="MFD1517309.1"/>
    <property type="molecule type" value="Genomic_DNA"/>
</dbReference>
<protein>
    <submittedName>
        <fullName evidence="1">Uncharacterized protein</fullName>
    </submittedName>
</protein>
<dbReference type="Proteomes" id="UP001597114">
    <property type="component" value="Unassembled WGS sequence"/>
</dbReference>
<evidence type="ECO:0000313" key="2">
    <source>
        <dbReference type="Proteomes" id="UP001597114"/>
    </source>
</evidence>
<comment type="caution">
    <text evidence="1">The sequence shown here is derived from an EMBL/GenBank/DDBJ whole genome shotgun (WGS) entry which is preliminary data.</text>
</comment>
<gene>
    <name evidence="1" type="ORF">ACFSJD_07420</name>
</gene>
<name>A0ABW4ENZ9_9PSEU</name>
<keyword evidence="2" id="KW-1185">Reference proteome</keyword>
<organism evidence="1 2">
    <name type="scientific">Pseudonocardia yunnanensis</name>
    <dbReference type="NCBI Taxonomy" id="58107"/>
    <lineage>
        <taxon>Bacteria</taxon>
        <taxon>Bacillati</taxon>
        <taxon>Actinomycetota</taxon>
        <taxon>Actinomycetes</taxon>
        <taxon>Pseudonocardiales</taxon>
        <taxon>Pseudonocardiaceae</taxon>
        <taxon>Pseudonocardia</taxon>
    </lineage>
</organism>
<evidence type="ECO:0000313" key="1">
    <source>
        <dbReference type="EMBL" id="MFD1517309.1"/>
    </source>
</evidence>
<reference evidence="2" key="1">
    <citation type="journal article" date="2019" name="Int. J. Syst. Evol. Microbiol.">
        <title>The Global Catalogue of Microorganisms (GCM) 10K type strain sequencing project: providing services to taxonomists for standard genome sequencing and annotation.</title>
        <authorList>
            <consortium name="The Broad Institute Genomics Platform"/>
            <consortium name="The Broad Institute Genome Sequencing Center for Infectious Disease"/>
            <person name="Wu L."/>
            <person name="Ma J."/>
        </authorList>
    </citation>
    <scope>NUCLEOTIDE SEQUENCE [LARGE SCALE GENOMIC DNA]</scope>
    <source>
        <strain evidence="2">CCM 7043</strain>
    </source>
</reference>
<accession>A0ABW4ENZ9</accession>
<dbReference type="RefSeq" id="WP_344722769.1">
    <property type="nucleotide sequence ID" value="NZ_BAAAUS010000013.1"/>
</dbReference>
<proteinExistence type="predicted"/>
<sequence length="44" mass="4599">MAMRGIQQAMDGFARVNAGVTSPAEFFSDENVGRIVGAEPGSQV</sequence>